<dbReference type="Proteomes" id="UP001500840">
    <property type="component" value="Unassembled WGS sequence"/>
</dbReference>
<proteinExistence type="predicted"/>
<keyword evidence="2" id="KW-1185">Reference proteome</keyword>
<accession>A0ABP8MCW8</accession>
<protein>
    <submittedName>
        <fullName evidence="1">Uncharacterized protein</fullName>
    </submittedName>
</protein>
<reference evidence="2" key="1">
    <citation type="journal article" date="2019" name="Int. J. Syst. Evol. Microbiol.">
        <title>The Global Catalogue of Microorganisms (GCM) 10K type strain sequencing project: providing services to taxonomists for standard genome sequencing and annotation.</title>
        <authorList>
            <consortium name="The Broad Institute Genomics Platform"/>
            <consortium name="The Broad Institute Genome Sequencing Center for Infectious Disease"/>
            <person name="Wu L."/>
            <person name="Ma J."/>
        </authorList>
    </citation>
    <scope>NUCLEOTIDE SEQUENCE [LARGE SCALE GENOMIC DNA]</scope>
    <source>
        <strain evidence="2">JCM 17759</strain>
    </source>
</reference>
<organism evidence="1 2">
    <name type="scientific">Novipirellula rosea</name>
    <dbReference type="NCBI Taxonomy" id="1031540"/>
    <lineage>
        <taxon>Bacteria</taxon>
        <taxon>Pseudomonadati</taxon>
        <taxon>Planctomycetota</taxon>
        <taxon>Planctomycetia</taxon>
        <taxon>Pirellulales</taxon>
        <taxon>Pirellulaceae</taxon>
        <taxon>Novipirellula</taxon>
    </lineage>
</organism>
<sequence>MSGNTKRKKQVRRGAAFLLLVVVVLMVVVEATRTMLVGEFSLRKSEVQRTRVRTMIAAIDAVSVLQKETIELPLDEANQERIVVTSDGDQRVIARWMRGDHVVDQITRQQPVSESEK</sequence>
<name>A0ABP8MCW8_9BACT</name>
<gene>
    <name evidence="1" type="ORF">GCM10023156_11960</name>
</gene>
<dbReference type="EMBL" id="BAABGA010000017">
    <property type="protein sequence ID" value="GAA4448609.1"/>
    <property type="molecule type" value="Genomic_DNA"/>
</dbReference>
<evidence type="ECO:0000313" key="1">
    <source>
        <dbReference type="EMBL" id="GAA4448609.1"/>
    </source>
</evidence>
<comment type="caution">
    <text evidence="1">The sequence shown here is derived from an EMBL/GenBank/DDBJ whole genome shotgun (WGS) entry which is preliminary data.</text>
</comment>
<dbReference type="RefSeq" id="WP_345320346.1">
    <property type="nucleotide sequence ID" value="NZ_BAABGA010000017.1"/>
</dbReference>
<evidence type="ECO:0000313" key="2">
    <source>
        <dbReference type="Proteomes" id="UP001500840"/>
    </source>
</evidence>